<sequence length="329" mass="36695">MKDKTMNMPALTPETMTAEQRRETWFHRELAGYFSADNIDYRQNWDYGPELLELLASRFRVIEMILGAEDVAPHLFAMLHGPDVEGETWREAFETYDPVLTPHWTGTKLIDNAGIYGLYGVLPAEVQFDARKPWVDTLAQQLDQFRQIANPEPQGVIARIINLALSRHAIDTGAGEVDLQSLALFGGVTEGRIRNILSSGDGGLEKVGQRVTAVSAAAWLKGRKEFFASIWQQPDEAAPEAPSPDFSDEVVFVPVAADGSHFHPGLARGGKFMIGAKGEEVQYPSFGEALAALQKMATPRWRRPNEAGNWGIVSGRDWKRIERRQLMSM</sequence>
<organism evidence="1 2">
    <name type="scientific">Paracoccus marinaquae</name>
    <dbReference type="NCBI Taxonomy" id="2841926"/>
    <lineage>
        <taxon>Bacteria</taxon>
        <taxon>Pseudomonadati</taxon>
        <taxon>Pseudomonadota</taxon>
        <taxon>Alphaproteobacteria</taxon>
        <taxon>Rhodobacterales</taxon>
        <taxon>Paracoccaceae</taxon>
        <taxon>Paracoccus</taxon>
    </lineage>
</organism>
<accession>A0ABS6AJV2</accession>
<evidence type="ECO:0000313" key="1">
    <source>
        <dbReference type="EMBL" id="MBU3029661.1"/>
    </source>
</evidence>
<evidence type="ECO:0008006" key="3">
    <source>
        <dbReference type="Google" id="ProtNLM"/>
    </source>
</evidence>
<protein>
    <recommendedName>
        <fullName evidence="3">DUF3396 domain-containing protein</fullName>
    </recommendedName>
</protein>
<dbReference type="Proteomes" id="UP001166191">
    <property type="component" value="Unassembled WGS sequence"/>
</dbReference>
<reference evidence="1" key="1">
    <citation type="submission" date="2021-06" db="EMBL/GenBank/DDBJ databases">
        <title>Paracoccus bacterium XHP0099 sp. nov., isolated from the surface waters of the Yellow Sea.</title>
        <authorList>
            <person name="Xue H."/>
            <person name="Zhang D."/>
        </authorList>
    </citation>
    <scope>NUCLEOTIDE SEQUENCE</scope>
    <source>
        <strain evidence="1">XHP0099</strain>
    </source>
</reference>
<evidence type="ECO:0000313" key="2">
    <source>
        <dbReference type="Proteomes" id="UP001166191"/>
    </source>
</evidence>
<keyword evidence="2" id="KW-1185">Reference proteome</keyword>
<name>A0ABS6AJV2_9RHOB</name>
<gene>
    <name evidence="1" type="ORF">KNW02_05925</name>
</gene>
<dbReference type="EMBL" id="JAHKNG010000007">
    <property type="protein sequence ID" value="MBU3029661.1"/>
    <property type="molecule type" value="Genomic_DNA"/>
</dbReference>
<proteinExistence type="predicted"/>
<comment type="caution">
    <text evidence="1">The sequence shown here is derived from an EMBL/GenBank/DDBJ whole genome shotgun (WGS) entry which is preliminary data.</text>
</comment>